<dbReference type="NCBIfam" id="TIGR01967">
    <property type="entry name" value="DEAH_box_HrpA"/>
    <property type="match status" value="1"/>
</dbReference>
<dbReference type="SUPFAM" id="SSF52540">
    <property type="entry name" value="P-loop containing nucleoside triphosphate hydrolases"/>
    <property type="match status" value="1"/>
</dbReference>
<dbReference type="SMART" id="SM00382">
    <property type="entry name" value="AAA"/>
    <property type="match status" value="1"/>
</dbReference>
<dbReference type="PROSITE" id="PS51192">
    <property type="entry name" value="HELICASE_ATP_BIND_1"/>
    <property type="match status" value="1"/>
</dbReference>
<dbReference type="Pfam" id="PF00271">
    <property type="entry name" value="Helicase_C"/>
    <property type="match status" value="1"/>
</dbReference>
<dbReference type="SMART" id="SM00490">
    <property type="entry name" value="HELICc"/>
    <property type="match status" value="1"/>
</dbReference>
<dbReference type="GO" id="GO:0016787">
    <property type="term" value="F:hydrolase activity"/>
    <property type="evidence" value="ECO:0007669"/>
    <property type="project" value="UniProtKB-KW"/>
</dbReference>
<feature type="domain" description="Helicase ATP-binding" evidence="5">
    <location>
        <begin position="84"/>
        <end position="247"/>
    </location>
</feature>
<dbReference type="GO" id="GO:0003723">
    <property type="term" value="F:RNA binding"/>
    <property type="evidence" value="ECO:0007669"/>
    <property type="project" value="TreeGrafter"/>
</dbReference>
<proteinExistence type="predicted"/>
<dbReference type="Pfam" id="PF04408">
    <property type="entry name" value="WHD_HA2"/>
    <property type="match status" value="1"/>
</dbReference>
<dbReference type="InterPro" id="IPR048333">
    <property type="entry name" value="HA2_WH"/>
</dbReference>
<dbReference type="EMBL" id="QANS01000003">
    <property type="protein sequence ID" value="PTU31260.1"/>
    <property type="molecule type" value="Genomic_DNA"/>
</dbReference>
<dbReference type="SMART" id="SM00847">
    <property type="entry name" value="HA2"/>
    <property type="match status" value="1"/>
</dbReference>
<keyword evidence="2" id="KW-0378">Hydrolase</keyword>
<organism evidence="7 8">
    <name type="scientific">Stenotrophobium rhamnosiphilum</name>
    <dbReference type="NCBI Taxonomy" id="2029166"/>
    <lineage>
        <taxon>Bacteria</taxon>
        <taxon>Pseudomonadati</taxon>
        <taxon>Pseudomonadota</taxon>
        <taxon>Gammaproteobacteria</taxon>
        <taxon>Nevskiales</taxon>
        <taxon>Nevskiaceae</taxon>
        <taxon>Stenotrophobium</taxon>
    </lineage>
</organism>
<gene>
    <name evidence="7" type="primary">hrpA</name>
    <name evidence="7" type="ORF">CJD38_07870</name>
</gene>
<dbReference type="SMART" id="SM00487">
    <property type="entry name" value="DEXDc"/>
    <property type="match status" value="1"/>
</dbReference>
<dbReference type="Proteomes" id="UP000244248">
    <property type="component" value="Unassembled WGS sequence"/>
</dbReference>
<keyword evidence="8" id="KW-1185">Reference proteome</keyword>
<comment type="caution">
    <text evidence="7">The sequence shown here is derived from an EMBL/GenBank/DDBJ whole genome shotgun (WGS) entry which is preliminary data.</text>
</comment>
<evidence type="ECO:0000259" key="5">
    <source>
        <dbReference type="PROSITE" id="PS51192"/>
    </source>
</evidence>
<sequence>MKAVESVAKLKTAFGAIREQLLVRDAVRLDRTLAQAREGKFDIGRFNADVQRALLAAENRARLKPQTISYPEELPVVQAREELLAAIRGNQVVILCGETGSGKTTQLPKLCLELGRGQRGLIGHTQPRRLAARSVATRIASELNGKLGELVGYETRFDRRVSERSMVKLMTDGILLAELQRDRELLAYDTIIIDEAHERSLNIDFLLGWLKRLLPKRPDLKVIVTSATLDPERLSKHFDGAPILTVSGRAYPVDVRYRAPDKDDDLEDRVGAAIAELWPGAPRGDVLVFLPGEREIHDLARSLPGRFPRAEILPLYSRLPAQQQDRVFSTGGPAKIVLSTNVAETSLTVPGIRFVVDTGTARINRFSPRLGVQQLQIEAVAQSAANQRSGRCGRIGAGICIRLYEKEEFEVRPLFTDPEILRANLAGVILQMAALNLGDVEDFPWIDPPESRHVSDGYRLLQTLGALDDDRRLTRLGRELARLPLDPRIARIAMAGRDQTSCREHIWALAAALSVQDPHDVPPEAQEAARAKHATWRHPRSDFLSLLNLWQKWREWSDASSNRQLRKICRDNFVSYLRMEEWEAVYKQIVDLLRHDQPEEPRDSKLTLDDLLPQIHKCLLAGLIDHIGLKAPDKPEYQGPRGRKFKIFPGSALAKKAPQWLMSAQLAQTSQLFARVNAAVEPEWLAEVGAHLVKRTLTHPQWNGDRGEVTATEHQSLFGLPLVKRQRHYGSLEPVEARRIFILDGLVRGDCPNKLDFLQRNLKLIEEVREKETRLRRPDLLADEDQLCEFYNQRVPADVCTIAGLKNWLRQLGAGQAPPKPGEGAKRFGAVLLMVEEDVLRSGANANVAELFPDFLDIGEHTLELSYAHDPGEDEDGVSFHIPLSLLYALPKDAFDWLVPGLRPARIEALIRTLPQNLRRYCTPAADYATALAARMSPSDGDFLSAICSHFHAMTGVKLEPSNFSPEKLPVHLKPRLVVEDDKGKMVAEAETLQQLQQGNAAPARAALSQAATRDEVAKRWVRDVIDQWDFGDLPEFVDLAGGARGYPALQVTGATISLRLLESQSVAATTHAIGVRALLLSKLPDRMRDLAKTAKSKLNLALVNAPYTSDDLAQAIAERAATSAWDTAAIRTQAQFNTALMHRGEFGREAAKMLDEICAWLLTAAELKRRLRSHGSQWAESINDLQGQLQNLFAPGFAASVPDAQWPRIATYLKAIGIRLDRLANKPARDAELTASLRKVADRIPEPFHPARWVLEEWRVALFAQELKAQGAPNAEKVAALIKA</sequence>
<dbReference type="GO" id="GO:0003724">
    <property type="term" value="F:RNA helicase activity"/>
    <property type="evidence" value="ECO:0007669"/>
    <property type="project" value="InterPro"/>
</dbReference>
<evidence type="ECO:0000256" key="2">
    <source>
        <dbReference type="ARBA" id="ARBA00022801"/>
    </source>
</evidence>
<dbReference type="PANTHER" id="PTHR18934">
    <property type="entry name" value="ATP-DEPENDENT RNA HELICASE"/>
    <property type="match status" value="1"/>
</dbReference>
<dbReference type="InterPro" id="IPR014001">
    <property type="entry name" value="Helicase_ATP-bd"/>
</dbReference>
<dbReference type="Pfam" id="PF11898">
    <property type="entry name" value="DUF3418"/>
    <property type="match status" value="1"/>
</dbReference>
<dbReference type="InterPro" id="IPR024590">
    <property type="entry name" value="HrpA_C"/>
</dbReference>
<dbReference type="InterPro" id="IPR011709">
    <property type="entry name" value="DEAD-box_helicase_OB_fold"/>
</dbReference>
<evidence type="ECO:0000256" key="4">
    <source>
        <dbReference type="ARBA" id="ARBA00022840"/>
    </source>
</evidence>
<reference evidence="7 8" key="1">
    <citation type="submission" date="2018-04" db="EMBL/GenBank/DDBJ databases">
        <title>Novel species isolated from glacier.</title>
        <authorList>
            <person name="Liu Q."/>
            <person name="Xin Y.-H."/>
        </authorList>
    </citation>
    <scope>NUCLEOTIDE SEQUENCE [LARGE SCALE GENOMIC DNA]</scope>
    <source>
        <strain evidence="7 8">GT1R17</strain>
    </source>
</reference>
<accession>A0A2T5MFA9</accession>
<protein>
    <submittedName>
        <fullName evidence="7">ATP-dependent RNA helicase HrpA</fullName>
    </submittedName>
</protein>
<dbReference type="Gene3D" id="3.40.50.300">
    <property type="entry name" value="P-loop containing nucleotide triphosphate hydrolases"/>
    <property type="match status" value="2"/>
</dbReference>
<dbReference type="InterPro" id="IPR007502">
    <property type="entry name" value="Helicase-assoc_dom"/>
</dbReference>
<dbReference type="CDD" id="cd18791">
    <property type="entry name" value="SF2_C_RHA"/>
    <property type="match status" value="1"/>
</dbReference>
<evidence type="ECO:0000256" key="1">
    <source>
        <dbReference type="ARBA" id="ARBA00022741"/>
    </source>
</evidence>
<dbReference type="InterPro" id="IPR027417">
    <property type="entry name" value="P-loop_NTPase"/>
</dbReference>
<dbReference type="Gene3D" id="1.20.120.1080">
    <property type="match status" value="1"/>
</dbReference>
<dbReference type="InterPro" id="IPR003593">
    <property type="entry name" value="AAA+_ATPase"/>
</dbReference>
<dbReference type="InterPro" id="IPR010222">
    <property type="entry name" value="RNA_helicase_HrpA"/>
</dbReference>
<evidence type="ECO:0000313" key="7">
    <source>
        <dbReference type="EMBL" id="PTU31260.1"/>
    </source>
</evidence>
<evidence type="ECO:0000256" key="3">
    <source>
        <dbReference type="ARBA" id="ARBA00022806"/>
    </source>
</evidence>
<name>A0A2T5MFA9_9GAMM</name>
<feature type="domain" description="Helicase C-terminal" evidence="6">
    <location>
        <begin position="265"/>
        <end position="436"/>
    </location>
</feature>
<evidence type="ECO:0000259" key="6">
    <source>
        <dbReference type="PROSITE" id="PS51194"/>
    </source>
</evidence>
<dbReference type="InterPro" id="IPR001650">
    <property type="entry name" value="Helicase_C-like"/>
</dbReference>
<dbReference type="PROSITE" id="PS51194">
    <property type="entry name" value="HELICASE_CTER"/>
    <property type="match status" value="1"/>
</dbReference>
<dbReference type="Pfam" id="PF07717">
    <property type="entry name" value="OB_NTP_bind"/>
    <property type="match status" value="1"/>
</dbReference>
<keyword evidence="3 7" id="KW-0347">Helicase</keyword>
<dbReference type="PANTHER" id="PTHR18934:SF99">
    <property type="entry name" value="ATP-DEPENDENT RNA HELICASE DHX37-RELATED"/>
    <property type="match status" value="1"/>
</dbReference>
<keyword evidence="4" id="KW-0067">ATP-binding</keyword>
<evidence type="ECO:0000313" key="8">
    <source>
        <dbReference type="Proteomes" id="UP000244248"/>
    </source>
</evidence>
<keyword evidence="1" id="KW-0547">Nucleotide-binding</keyword>
<dbReference type="InterPro" id="IPR011545">
    <property type="entry name" value="DEAD/DEAH_box_helicase_dom"/>
</dbReference>
<dbReference type="Pfam" id="PF00270">
    <property type="entry name" value="DEAD"/>
    <property type="match status" value="1"/>
</dbReference>
<dbReference type="GO" id="GO:0005524">
    <property type="term" value="F:ATP binding"/>
    <property type="evidence" value="ECO:0007669"/>
    <property type="project" value="UniProtKB-KW"/>
</dbReference>